<evidence type="ECO:0000256" key="12">
    <source>
        <dbReference type="HAMAP-Rule" id="MF_00287"/>
    </source>
</evidence>
<comment type="similarity">
    <text evidence="2 12">Belongs to the DsbB family. BdbC subfamily.</text>
</comment>
<dbReference type="AlphaFoldDB" id="A0A8J3AKU3"/>
<evidence type="ECO:0000256" key="2">
    <source>
        <dbReference type="ARBA" id="ARBA00007602"/>
    </source>
</evidence>
<dbReference type="GO" id="GO:0006457">
    <property type="term" value="P:protein folding"/>
    <property type="evidence" value="ECO:0007669"/>
    <property type="project" value="InterPro"/>
</dbReference>
<keyword evidence="11 12" id="KW-0676">Redox-active center</keyword>
<organism evidence="14 15">
    <name type="scientific">Gottfriedia solisilvae</name>
    <dbReference type="NCBI Taxonomy" id="1516104"/>
    <lineage>
        <taxon>Bacteria</taxon>
        <taxon>Bacillati</taxon>
        <taxon>Bacillota</taxon>
        <taxon>Bacilli</taxon>
        <taxon>Bacillales</taxon>
        <taxon>Bacillaceae</taxon>
        <taxon>Gottfriedia</taxon>
    </lineage>
</organism>
<dbReference type="GO" id="GO:0015035">
    <property type="term" value="F:protein-disulfide reductase activity"/>
    <property type="evidence" value="ECO:0007669"/>
    <property type="project" value="UniProtKB-UniRule"/>
</dbReference>
<evidence type="ECO:0000256" key="7">
    <source>
        <dbReference type="ARBA" id="ARBA00023002"/>
    </source>
</evidence>
<evidence type="ECO:0000256" key="1">
    <source>
        <dbReference type="ARBA" id="ARBA00004141"/>
    </source>
</evidence>
<accession>A0A8J3AKU3</accession>
<evidence type="ECO:0000256" key="5">
    <source>
        <dbReference type="ARBA" id="ARBA00022982"/>
    </source>
</evidence>
<comment type="caution">
    <text evidence="12">Lacks conserved residue(s) required for the propagation of feature annotation.</text>
</comment>
<keyword evidence="15" id="KW-1185">Reference proteome</keyword>
<keyword evidence="6 12" id="KW-1133">Transmembrane helix</keyword>
<dbReference type="EMBL" id="BMHB01000001">
    <property type="protein sequence ID" value="GGI14640.1"/>
    <property type="molecule type" value="Genomic_DNA"/>
</dbReference>
<proteinExistence type="inferred from homology"/>
<dbReference type="PIRSF" id="PIRSF036659">
    <property type="entry name" value="BdbC"/>
    <property type="match status" value="1"/>
</dbReference>
<reference evidence="15" key="1">
    <citation type="journal article" date="2019" name="Int. J. Syst. Evol. Microbiol.">
        <title>The Global Catalogue of Microorganisms (GCM) 10K type strain sequencing project: providing services to taxonomists for standard genome sequencing and annotation.</title>
        <authorList>
            <consortium name="The Broad Institute Genomics Platform"/>
            <consortium name="The Broad Institute Genome Sequencing Center for Infectious Disease"/>
            <person name="Wu L."/>
            <person name="Ma J."/>
        </authorList>
    </citation>
    <scope>NUCLEOTIDE SEQUENCE [LARGE SCALE GENOMIC DNA]</scope>
    <source>
        <strain evidence="15">CGMCC 1.14993</strain>
    </source>
</reference>
<evidence type="ECO:0000313" key="15">
    <source>
        <dbReference type="Proteomes" id="UP000626244"/>
    </source>
</evidence>
<dbReference type="GO" id="GO:0005886">
    <property type="term" value="C:plasma membrane"/>
    <property type="evidence" value="ECO:0007669"/>
    <property type="project" value="UniProtKB-SubCell"/>
</dbReference>
<evidence type="ECO:0000256" key="10">
    <source>
        <dbReference type="ARBA" id="ARBA00023186"/>
    </source>
</evidence>
<dbReference type="PANTHER" id="PTHR43469">
    <property type="entry name" value="DISULFIDE FORMATION PROTEIN-RELATED"/>
    <property type="match status" value="1"/>
</dbReference>
<evidence type="ECO:0000256" key="8">
    <source>
        <dbReference type="ARBA" id="ARBA00023136"/>
    </source>
</evidence>
<dbReference type="NCBIfam" id="NF002849">
    <property type="entry name" value="PRK03113.1"/>
    <property type="match status" value="1"/>
</dbReference>
<comment type="caution">
    <text evidence="14">The sequence shown here is derived from an EMBL/GenBank/DDBJ whole genome shotgun (WGS) entry which is preliminary data.</text>
</comment>
<evidence type="ECO:0000256" key="6">
    <source>
        <dbReference type="ARBA" id="ARBA00022989"/>
    </source>
</evidence>
<dbReference type="HAMAP" id="MF_00287">
    <property type="entry name" value="BdbC"/>
    <property type="match status" value="1"/>
</dbReference>
<dbReference type="SUPFAM" id="SSF158442">
    <property type="entry name" value="DsbB-like"/>
    <property type="match status" value="1"/>
</dbReference>
<evidence type="ECO:0000313" key="14">
    <source>
        <dbReference type="EMBL" id="GGI14640.1"/>
    </source>
</evidence>
<protein>
    <recommendedName>
        <fullName evidence="12">Probable disulfide formation protein</fullName>
    </recommendedName>
    <alternativeName>
        <fullName evidence="12">Disulfide oxidoreductase</fullName>
    </alternativeName>
    <alternativeName>
        <fullName evidence="12">Thiol-disulfide oxidoreductase</fullName>
    </alternativeName>
</protein>
<feature type="transmembrane region" description="Helical" evidence="13">
    <location>
        <begin position="63"/>
        <end position="82"/>
    </location>
</feature>
<comment type="subcellular location">
    <subcellularLocation>
        <location evidence="12">Cell membrane</location>
        <topology evidence="12">Multi-pass membrane protein</topology>
    </subcellularLocation>
    <subcellularLocation>
        <location evidence="1">Membrane</location>
        <topology evidence="1">Multi-pass membrane protein</topology>
    </subcellularLocation>
</comment>
<dbReference type="InterPro" id="IPR003752">
    <property type="entry name" value="DiS_bond_form_DsbB/BdbC"/>
</dbReference>
<sequence>MKKNQSILFFTWVVSIIATLGSLSFSIINHWTPCSLCWYQRIFMYPIVFIIGIAFYKNKVRDIVYILPLSVIGMFISIYHILIQKVPAMKESATQCGPVPCTGDYLNLFGFITIPMLAFVAFLLINISAIYLLRKSN</sequence>
<keyword evidence="7 12" id="KW-0560">Oxidoreductase</keyword>
<keyword evidence="10 12" id="KW-0143">Chaperone</keyword>
<dbReference type="InterPro" id="IPR012187">
    <property type="entry name" value="Disulphide_bond_form_BdbC"/>
</dbReference>
<name>A0A8J3AKU3_9BACI</name>
<keyword evidence="8 12" id="KW-0472">Membrane</keyword>
<dbReference type="PANTHER" id="PTHR43469:SF1">
    <property type="entry name" value="SPBETA PROPHAGE-DERIVED DISULFIDE BOND FORMATION PROTEIN B"/>
    <property type="match status" value="1"/>
</dbReference>
<keyword evidence="4 12" id="KW-0812">Transmembrane</keyword>
<keyword evidence="9 12" id="KW-1015">Disulfide bond</keyword>
<comment type="function">
    <text evidence="12">Required for disulfide bond formation in some proteins.</text>
</comment>
<keyword evidence="12" id="KW-1003">Cell membrane</keyword>
<feature type="transmembrane region" description="Helical" evidence="13">
    <location>
        <begin position="7"/>
        <end position="32"/>
    </location>
</feature>
<evidence type="ECO:0000256" key="9">
    <source>
        <dbReference type="ARBA" id="ARBA00023157"/>
    </source>
</evidence>
<feature type="disulfide bond" description="Redox-active" evidence="12">
    <location>
        <begin position="34"/>
        <end position="37"/>
    </location>
</feature>
<evidence type="ECO:0000256" key="13">
    <source>
        <dbReference type="SAM" id="Phobius"/>
    </source>
</evidence>
<evidence type="ECO:0000256" key="11">
    <source>
        <dbReference type="ARBA" id="ARBA00023284"/>
    </source>
</evidence>
<dbReference type="InterPro" id="IPR023380">
    <property type="entry name" value="DsbB-like_sf"/>
</dbReference>
<dbReference type="Pfam" id="PF02600">
    <property type="entry name" value="DsbB"/>
    <property type="match status" value="1"/>
</dbReference>
<gene>
    <name evidence="14" type="primary">dsbB</name>
    <name evidence="12" type="synonym">bdbC</name>
    <name evidence="14" type="ORF">GCM10007380_23950</name>
</gene>
<dbReference type="RefSeq" id="WP_088000132.1">
    <property type="nucleotide sequence ID" value="NZ_BMHB01000001.1"/>
</dbReference>
<dbReference type="OrthoDB" id="158402at2"/>
<dbReference type="Gene3D" id="1.20.1550.10">
    <property type="entry name" value="DsbB-like"/>
    <property type="match status" value="1"/>
</dbReference>
<evidence type="ECO:0000256" key="3">
    <source>
        <dbReference type="ARBA" id="ARBA00022448"/>
    </source>
</evidence>
<dbReference type="Proteomes" id="UP000626244">
    <property type="component" value="Unassembled WGS sequence"/>
</dbReference>
<keyword evidence="3 12" id="KW-0813">Transport</keyword>
<keyword evidence="5 12" id="KW-0249">Electron transport</keyword>
<feature type="transmembrane region" description="Helical" evidence="13">
    <location>
        <begin position="108"/>
        <end position="133"/>
    </location>
</feature>
<evidence type="ECO:0000256" key="4">
    <source>
        <dbReference type="ARBA" id="ARBA00022692"/>
    </source>
</evidence>
<feature type="transmembrane region" description="Helical" evidence="13">
    <location>
        <begin position="38"/>
        <end position="56"/>
    </location>
</feature>